<evidence type="ECO:0008006" key="4">
    <source>
        <dbReference type="Google" id="ProtNLM"/>
    </source>
</evidence>
<sequence>AIRSDACLYSFSLFTLFFIFVISFIFLLSSELFFPFVVYRFDFTFLSEVCTSFWWCHQQLR</sequence>
<feature type="transmembrane region" description="Helical" evidence="1">
    <location>
        <begin position="7"/>
        <end position="27"/>
    </location>
</feature>
<dbReference type="AlphaFoldDB" id="A0A2C6KU99"/>
<comment type="caution">
    <text evidence="2">The sequence shown here is derived from an EMBL/GenBank/DDBJ whole genome shotgun (WGS) entry which is preliminary data.</text>
</comment>
<keyword evidence="1" id="KW-0812">Transmembrane</keyword>
<dbReference type="EMBL" id="MIGC01002753">
    <property type="protein sequence ID" value="PHJ20459.1"/>
    <property type="molecule type" value="Genomic_DNA"/>
</dbReference>
<proteinExistence type="predicted"/>
<dbReference type="Proteomes" id="UP000221165">
    <property type="component" value="Unassembled WGS sequence"/>
</dbReference>
<evidence type="ECO:0000313" key="3">
    <source>
        <dbReference type="Proteomes" id="UP000221165"/>
    </source>
</evidence>
<gene>
    <name evidence="2" type="ORF">CSUI_005706</name>
</gene>
<evidence type="ECO:0000313" key="2">
    <source>
        <dbReference type="EMBL" id="PHJ20459.1"/>
    </source>
</evidence>
<name>A0A2C6KU99_9APIC</name>
<dbReference type="RefSeq" id="XP_067922147.1">
    <property type="nucleotide sequence ID" value="XM_068065876.1"/>
</dbReference>
<keyword evidence="1" id="KW-1133">Transmembrane helix</keyword>
<accession>A0A2C6KU99</accession>
<evidence type="ECO:0000256" key="1">
    <source>
        <dbReference type="SAM" id="Phobius"/>
    </source>
</evidence>
<keyword evidence="3" id="KW-1185">Reference proteome</keyword>
<dbReference type="VEuPathDB" id="ToxoDB:CSUI_005706"/>
<protein>
    <recommendedName>
        <fullName evidence="4">Transmembrane protein</fullName>
    </recommendedName>
</protein>
<organism evidence="2 3">
    <name type="scientific">Cystoisospora suis</name>
    <dbReference type="NCBI Taxonomy" id="483139"/>
    <lineage>
        <taxon>Eukaryota</taxon>
        <taxon>Sar</taxon>
        <taxon>Alveolata</taxon>
        <taxon>Apicomplexa</taxon>
        <taxon>Conoidasida</taxon>
        <taxon>Coccidia</taxon>
        <taxon>Eucoccidiorida</taxon>
        <taxon>Eimeriorina</taxon>
        <taxon>Sarcocystidae</taxon>
        <taxon>Cystoisospora</taxon>
    </lineage>
</organism>
<feature type="non-terminal residue" evidence="2">
    <location>
        <position position="1"/>
    </location>
</feature>
<keyword evidence="1" id="KW-0472">Membrane</keyword>
<reference evidence="2 3" key="1">
    <citation type="journal article" date="2017" name="Int. J. Parasitol.">
        <title>The genome of the protozoan parasite Cystoisospora suis and a reverse vaccinology approach to identify vaccine candidates.</title>
        <authorList>
            <person name="Palmieri N."/>
            <person name="Shrestha A."/>
            <person name="Ruttkowski B."/>
            <person name="Beck T."/>
            <person name="Vogl C."/>
            <person name="Tomley F."/>
            <person name="Blake D.P."/>
            <person name="Joachim A."/>
        </authorList>
    </citation>
    <scope>NUCLEOTIDE SEQUENCE [LARGE SCALE GENOMIC DNA]</scope>
    <source>
        <strain evidence="2 3">Wien I</strain>
    </source>
</reference>
<dbReference type="GeneID" id="94429087"/>